<gene>
    <name evidence="1" type="ORF">EBO34_03500</name>
</gene>
<name>A0A3M7TVM1_9BACI</name>
<comment type="caution">
    <text evidence="1">The sequence shown here is derived from an EMBL/GenBank/DDBJ whole genome shotgun (WGS) entry which is preliminary data.</text>
</comment>
<proteinExistence type="predicted"/>
<dbReference type="AlphaFoldDB" id="A0A3M7TVM1"/>
<evidence type="ECO:0000313" key="2">
    <source>
        <dbReference type="Proteomes" id="UP000278746"/>
    </source>
</evidence>
<organism evidence="1 2">
    <name type="scientific">Alteribacter keqinensis</name>
    <dbReference type="NCBI Taxonomy" id="2483800"/>
    <lineage>
        <taxon>Bacteria</taxon>
        <taxon>Bacillati</taxon>
        <taxon>Bacillota</taxon>
        <taxon>Bacilli</taxon>
        <taxon>Bacillales</taxon>
        <taxon>Bacillaceae</taxon>
        <taxon>Alteribacter</taxon>
    </lineage>
</organism>
<dbReference type="EMBL" id="RHIB01000001">
    <property type="protein sequence ID" value="RNA69032.1"/>
    <property type="molecule type" value="Genomic_DNA"/>
</dbReference>
<dbReference type="Proteomes" id="UP000278746">
    <property type="component" value="Unassembled WGS sequence"/>
</dbReference>
<reference evidence="1 2" key="1">
    <citation type="submission" date="2018-10" db="EMBL/GenBank/DDBJ databases">
        <title>Bacillus Keqinensis sp. nov., a moderately halophilic bacterium isolated from a saline-alkaline lake.</title>
        <authorList>
            <person name="Wang H."/>
        </authorList>
    </citation>
    <scope>NUCLEOTIDE SEQUENCE [LARGE SCALE GENOMIC DNA]</scope>
    <source>
        <strain evidence="1 2">KQ-3</strain>
    </source>
</reference>
<protein>
    <submittedName>
        <fullName evidence="1">Uncharacterized protein</fullName>
    </submittedName>
</protein>
<keyword evidence="2" id="KW-1185">Reference proteome</keyword>
<evidence type="ECO:0000313" key="1">
    <source>
        <dbReference type="EMBL" id="RNA69032.1"/>
    </source>
</evidence>
<sequence length="179" mass="20713">MSILILPGRAAYLSLLIRTYVPILDKMNLKNKWRKFVKYFLLKGKKSEAERCIVGAENFFFVITFTKKKLEIHVKKEGTVSMIVRDLVVSAEVMEEETKDGIFVIYERYENNECESNGRLFTQKDCEPEERVEIMEEKNGGSLKHLYSYSVTDSIEPVLVQIRLEHPELLKSSKAALIS</sequence>
<accession>A0A3M7TVM1</accession>